<organism evidence="2 3">
    <name type="scientific">Oesophagostomum dentatum</name>
    <name type="common">Nodular worm</name>
    <dbReference type="NCBI Taxonomy" id="61180"/>
    <lineage>
        <taxon>Eukaryota</taxon>
        <taxon>Metazoa</taxon>
        <taxon>Ecdysozoa</taxon>
        <taxon>Nematoda</taxon>
        <taxon>Chromadorea</taxon>
        <taxon>Rhabditida</taxon>
        <taxon>Rhabditina</taxon>
        <taxon>Rhabditomorpha</taxon>
        <taxon>Strongyloidea</taxon>
        <taxon>Strongylidae</taxon>
        <taxon>Oesophagostomum</taxon>
    </lineage>
</organism>
<evidence type="ECO:0000259" key="1">
    <source>
        <dbReference type="PROSITE" id="PS50878"/>
    </source>
</evidence>
<dbReference type="OrthoDB" id="410104at2759"/>
<name>A0A0B1TRS7_OESDE</name>
<dbReference type="InterPro" id="IPR000477">
    <property type="entry name" value="RT_dom"/>
</dbReference>
<dbReference type="EMBL" id="KN549272">
    <property type="protein sequence ID" value="KHJ98811.1"/>
    <property type="molecule type" value="Genomic_DNA"/>
</dbReference>
<proteinExistence type="predicted"/>
<evidence type="ECO:0000313" key="2">
    <source>
        <dbReference type="EMBL" id="KHJ98811.1"/>
    </source>
</evidence>
<dbReference type="PROSITE" id="PS50878">
    <property type="entry name" value="RT_POL"/>
    <property type="match status" value="1"/>
</dbReference>
<dbReference type="AlphaFoldDB" id="A0A0B1TRS7"/>
<sequence length="166" mass="19154">MINYIHVQKQIAEKSAEHNSPVYIALVNFRKAFDVTEWNAVWRALARRGVDRVHPELIDMLRRIYESSTTSLLINSCAVLLNIRRSVKQGDTLSPELFDATLQIVLDSAEWEGCGLKIGGRMLSHLEYAYDVMLLAPTHLVHQKMLHLLRMLLLKRDLKSISRKLY</sequence>
<dbReference type="Proteomes" id="UP000053660">
    <property type="component" value="Unassembled WGS sequence"/>
</dbReference>
<dbReference type="PANTHER" id="PTHR47027">
    <property type="entry name" value="REVERSE TRANSCRIPTASE DOMAIN-CONTAINING PROTEIN"/>
    <property type="match status" value="1"/>
</dbReference>
<feature type="domain" description="Reverse transcriptase" evidence="1">
    <location>
        <begin position="1"/>
        <end position="166"/>
    </location>
</feature>
<gene>
    <name evidence="2" type="ORF">OESDEN_01203</name>
</gene>
<evidence type="ECO:0000313" key="3">
    <source>
        <dbReference type="Proteomes" id="UP000053660"/>
    </source>
</evidence>
<reference evidence="2 3" key="1">
    <citation type="submission" date="2014-03" db="EMBL/GenBank/DDBJ databases">
        <title>Draft genome of the hookworm Oesophagostomum dentatum.</title>
        <authorList>
            <person name="Mitreva M."/>
        </authorList>
    </citation>
    <scope>NUCLEOTIDE SEQUENCE [LARGE SCALE GENOMIC DNA]</scope>
    <source>
        <strain evidence="2 3">OD-Hann</strain>
    </source>
</reference>
<dbReference type="PANTHER" id="PTHR47027:SF29">
    <property type="entry name" value="C2H2-TYPE DOMAIN-CONTAINING PROTEIN"/>
    <property type="match status" value="1"/>
</dbReference>
<protein>
    <recommendedName>
        <fullName evidence="1">Reverse transcriptase domain-containing protein</fullName>
    </recommendedName>
</protein>
<accession>A0A0B1TRS7</accession>
<keyword evidence="3" id="KW-1185">Reference proteome</keyword>